<dbReference type="RefSeq" id="WP_399933643.1">
    <property type="nucleotide sequence ID" value="NZ_CP172446.1"/>
</dbReference>
<dbReference type="EMBL" id="MZ394730">
    <property type="protein sequence ID" value="QWT72272.1"/>
    <property type="molecule type" value="Genomic_DNA"/>
</dbReference>
<evidence type="ECO:0000256" key="8">
    <source>
        <dbReference type="ARBA" id="ARBA00023304"/>
    </source>
</evidence>
<evidence type="ECO:0000256" key="5">
    <source>
        <dbReference type="ARBA" id="ARBA00022605"/>
    </source>
</evidence>
<dbReference type="PANTHER" id="PTHR10277">
    <property type="entry name" value="HOMOCITRATE SYNTHASE-RELATED"/>
    <property type="match status" value="1"/>
</dbReference>
<dbReference type="InterPro" id="IPR050073">
    <property type="entry name" value="2-IPM_HCS-like"/>
</dbReference>
<dbReference type="PROSITE" id="PS50991">
    <property type="entry name" value="PYR_CT"/>
    <property type="match status" value="1"/>
</dbReference>
<keyword evidence="11" id="KW-0670">Pyruvate</keyword>
<comment type="similarity">
    <text evidence="2">Belongs to the alpha-IPM synthase/homocitrate synthase family. LeuA type 1 subfamily.</text>
</comment>
<reference evidence="11" key="2">
    <citation type="submission" date="2021-06" db="EMBL/GenBank/DDBJ databases">
        <authorList>
            <person name="Alferova V.A."/>
            <person name="Mardanov A.V."/>
            <person name="Beletsky A.V."/>
            <person name="Ravin N.V."/>
            <person name="Osterman I.A."/>
            <person name="Terekhov S.S."/>
        </authorList>
    </citation>
    <scope>NUCLEOTIDE SEQUENCE</scope>
    <source>
        <strain evidence="11">INA-Ac-5812</strain>
    </source>
</reference>
<dbReference type="Gene3D" id="3.20.20.70">
    <property type="entry name" value="Aldolase class I"/>
    <property type="match status" value="1"/>
</dbReference>
<keyword evidence="5" id="KW-0028">Amino-acid biosynthesis</keyword>
<evidence type="ECO:0000256" key="7">
    <source>
        <dbReference type="ARBA" id="ARBA00023211"/>
    </source>
</evidence>
<reference evidence="11" key="1">
    <citation type="journal article" date="2021" name="Angew. Chem. Int. Ed. Engl.">
        <title>Gausemycins A,B - cyclic lipoglycopeptides from Streptomyces sp.</title>
        <authorList>
            <person name="Tyurin A."/>
            <person name="Alferova V."/>
            <person name="Paramonov A."/>
            <person name="Shuvalov M."/>
            <person name="Kudryakova G."/>
            <person name="Rogozhin E."/>
            <person name="Zherebker A."/>
            <person name="Brylev V."/>
            <person name="Chistov A."/>
            <person name="Baranova A."/>
            <person name="Birykov M."/>
            <person name="Ivanov I."/>
            <person name="Prokhorenko I."/>
            <person name="Grammatikova N."/>
            <person name="Kravchenko T."/>
            <person name="Isakova E."/>
            <person name="Mirchink E."/>
            <person name="Gladkikh E."/>
            <person name="Svirshchevskaya E."/>
            <person name="Mardanov A."/>
            <person name="Beletsky A."/>
            <person name="Kocharovskaya M."/>
            <person name="Kulyaeva V."/>
            <person name="Shashkov A."/>
            <person name="Nifantiev N."/>
            <person name="Apt A."/>
            <person name="Majorov K."/>
            <person name="Efimova S."/>
            <person name="Ravin N."/>
            <person name="Nikolaev E."/>
            <person name="Ostroumova O."/>
            <person name="Katrukha G."/>
            <person name="Lapchinskaya O."/>
            <person name="Dontsova O."/>
            <person name="Terekhov S."/>
            <person name="Osterman I."/>
            <person name="Shenkarev Z."/>
            <person name="Korshun V.A."/>
        </authorList>
    </citation>
    <scope>NUCLEOTIDE SEQUENCE</scope>
    <source>
        <strain evidence="11">INA-Ac-5812</strain>
    </source>
</reference>
<keyword evidence="7" id="KW-0464">Manganese</keyword>
<dbReference type="InterPro" id="IPR054691">
    <property type="entry name" value="LeuA/HCS_post-cat"/>
</dbReference>
<keyword evidence="8" id="KW-0100">Branched-chain amino acid biosynthesis</keyword>
<dbReference type="AlphaFoldDB" id="A0A8F2JFM1"/>
<keyword evidence="4" id="KW-0432">Leucine biosynthesis</keyword>
<evidence type="ECO:0000256" key="6">
    <source>
        <dbReference type="ARBA" id="ARBA00022679"/>
    </source>
</evidence>
<evidence type="ECO:0000259" key="10">
    <source>
        <dbReference type="PROSITE" id="PS50991"/>
    </source>
</evidence>
<dbReference type="GO" id="GO:0009098">
    <property type="term" value="P:L-leucine biosynthetic process"/>
    <property type="evidence" value="ECO:0007669"/>
    <property type="project" value="UniProtKB-KW"/>
</dbReference>
<comment type="pathway">
    <text evidence="1">Amino-acid biosynthesis; L-leucine biosynthesis; L-leucine from 3-methyl-2-oxobutanoate: step 1/4.</text>
</comment>
<dbReference type="EC" id="2.3.3.13" evidence="3"/>
<evidence type="ECO:0000256" key="2">
    <source>
        <dbReference type="ARBA" id="ARBA00009396"/>
    </source>
</evidence>
<dbReference type="GO" id="GO:0003852">
    <property type="term" value="F:2-isopropylmalate synthase activity"/>
    <property type="evidence" value="ECO:0007669"/>
    <property type="project" value="UniProtKB-EC"/>
</dbReference>
<dbReference type="PANTHER" id="PTHR10277:SF9">
    <property type="entry name" value="2-ISOPROPYLMALATE SYNTHASE 1, CHLOROPLASTIC-RELATED"/>
    <property type="match status" value="1"/>
</dbReference>
<gene>
    <name evidence="11" type="primary">orf16</name>
</gene>
<dbReference type="Pfam" id="PF22617">
    <property type="entry name" value="HCS_D2"/>
    <property type="match status" value="1"/>
</dbReference>
<dbReference type="Pfam" id="PF00682">
    <property type="entry name" value="HMGL-like"/>
    <property type="match status" value="1"/>
</dbReference>
<dbReference type="PROSITE" id="PS00816">
    <property type="entry name" value="AIPM_HOMOCIT_SYNTH_2"/>
    <property type="match status" value="1"/>
</dbReference>
<dbReference type="InterPro" id="IPR000891">
    <property type="entry name" value="PYR_CT"/>
</dbReference>
<proteinExistence type="inferred from homology"/>
<dbReference type="InterPro" id="IPR013785">
    <property type="entry name" value="Aldolase_TIM"/>
</dbReference>
<organism evidence="11">
    <name type="scientific">Streptomyces kanamyceticus</name>
    <dbReference type="NCBI Taxonomy" id="1967"/>
    <lineage>
        <taxon>Bacteria</taxon>
        <taxon>Bacillati</taxon>
        <taxon>Actinomycetota</taxon>
        <taxon>Actinomycetes</taxon>
        <taxon>Kitasatosporales</taxon>
        <taxon>Streptomycetaceae</taxon>
        <taxon>Streptomyces</taxon>
    </lineage>
</organism>
<dbReference type="Gene3D" id="1.10.238.260">
    <property type="match status" value="1"/>
</dbReference>
<protein>
    <recommendedName>
        <fullName evidence="3">2-isopropylmalate synthase</fullName>
        <ecNumber evidence="3">2.3.3.13</ecNumber>
    </recommendedName>
</protein>
<evidence type="ECO:0000256" key="1">
    <source>
        <dbReference type="ARBA" id="ARBA00004689"/>
    </source>
</evidence>
<evidence type="ECO:0000313" key="11">
    <source>
        <dbReference type="EMBL" id="QWT72272.1"/>
    </source>
</evidence>
<dbReference type="PROSITE" id="PS00815">
    <property type="entry name" value="AIPM_HOMOCIT_SYNTH_1"/>
    <property type="match status" value="1"/>
</dbReference>
<evidence type="ECO:0000256" key="9">
    <source>
        <dbReference type="RuleBase" id="RU003523"/>
    </source>
</evidence>
<dbReference type="InterPro" id="IPR002034">
    <property type="entry name" value="AIPM/Hcit_synth_CS"/>
</dbReference>
<accession>A0A8F2JFM1</accession>
<dbReference type="SUPFAM" id="SSF51569">
    <property type="entry name" value="Aldolase"/>
    <property type="match status" value="1"/>
</dbReference>
<evidence type="ECO:0000256" key="4">
    <source>
        <dbReference type="ARBA" id="ARBA00022430"/>
    </source>
</evidence>
<name>A0A8F2JFM1_STRKN</name>
<feature type="domain" description="Pyruvate carboxyltransferase" evidence="10">
    <location>
        <begin position="12"/>
        <end position="269"/>
    </location>
</feature>
<evidence type="ECO:0000256" key="3">
    <source>
        <dbReference type="ARBA" id="ARBA00012973"/>
    </source>
</evidence>
<keyword evidence="6 9" id="KW-0808">Transferase</keyword>
<sequence length="394" mass="41888">MTTESASHLRRISVFDATLRDGEQAPGNAMSARSKVTLALAAEAYGADVVEAGFPGSSAEDAEATRLIAEALTTAKFATFNRAFTSDVRQSMLAGGARPNHQVQICGTGSDIHLEHKRGITRAESVQEVRDSIGLAVEMGATDISFGVEDASRSAKSHVRALVTTAVECGAGTVILADTTGCATPGEYGDLCAAVRSWIPDEVVLSTHCHDDMGLSLANALAGIEAGADQIQATLGGIGERAGNTALEELSAVLTYKGEQFGVTIDVRLDLLYPAYQLLAETIALPPYRNKAVFGVNSFATEAGIHQDGILKNPVNYEYLNPHRFGRERSLLVGRHSGRAVLRYLLTRTGIAQDEALVDELYEEFIASTSLGACEELDDLAKRLADRTTARADT</sequence>